<keyword evidence="3 5" id="KW-1133">Transmembrane helix</keyword>
<dbReference type="SUPFAM" id="SSF103473">
    <property type="entry name" value="MFS general substrate transporter"/>
    <property type="match status" value="1"/>
</dbReference>
<accession>A0A9Q0MS07</accession>
<evidence type="ECO:0000313" key="7">
    <source>
        <dbReference type="EMBL" id="KAJ6635939.1"/>
    </source>
</evidence>
<feature type="transmembrane region" description="Helical" evidence="5">
    <location>
        <begin position="63"/>
        <end position="83"/>
    </location>
</feature>
<keyword evidence="4 5" id="KW-0472">Membrane</keyword>
<feature type="transmembrane region" description="Helical" evidence="5">
    <location>
        <begin position="153"/>
        <end position="174"/>
    </location>
</feature>
<dbReference type="GO" id="GO:0016020">
    <property type="term" value="C:membrane"/>
    <property type="evidence" value="ECO:0007669"/>
    <property type="project" value="UniProtKB-SubCell"/>
</dbReference>
<dbReference type="PANTHER" id="PTHR23529">
    <property type="entry name" value="GH19118P-RELATED"/>
    <property type="match status" value="1"/>
</dbReference>
<comment type="subcellular location">
    <subcellularLocation>
        <location evidence="1">Membrane</location>
        <topology evidence="1">Multi-pass membrane protein</topology>
    </subcellularLocation>
</comment>
<name>A0A9Q0MS07_9DIPT</name>
<dbReference type="InterPro" id="IPR036259">
    <property type="entry name" value="MFS_trans_sf"/>
</dbReference>
<keyword evidence="8" id="KW-1185">Reference proteome</keyword>
<reference evidence="7" key="1">
    <citation type="submission" date="2022-07" db="EMBL/GenBank/DDBJ databases">
        <authorList>
            <person name="Trinca V."/>
            <person name="Uliana J.V.C."/>
            <person name="Torres T.T."/>
            <person name="Ward R.J."/>
            <person name="Monesi N."/>
        </authorList>
    </citation>
    <scope>NUCLEOTIDE SEQUENCE</scope>
    <source>
        <strain evidence="7">HSMRA1968</strain>
        <tissue evidence="7">Whole embryos</tissue>
    </source>
</reference>
<feature type="transmembrane region" description="Helical" evidence="5">
    <location>
        <begin position="95"/>
        <end position="121"/>
    </location>
</feature>
<feature type="transmembrane region" description="Helical" evidence="5">
    <location>
        <begin position="370"/>
        <end position="393"/>
    </location>
</feature>
<dbReference type="GO" id="GO:0022857">
    <property type="term" value="F:transmembrane transporter activity"/>
    <property type="evidence" value="ECO:0007669"/>
    <property type="project" value="InterPro"/>
</dbReference>
<evidence type="ECO:0000256" key="2">
    <source>
        <dbReference type="ARBA" id="ARBA00022692"/>
    </source>
</evidence>
<evidence type="ECO:0000313" key="8">
    <source>
        <dbReference type="Proteomes" id="UP001151699"/>
    </source>
</evidence>
<keyword evidence="7" id="KW-0762">Sugar transport</keyword>
<feature type="transmembrane region" description="Helical" evidence="5">
    <location>
        <begin position="399"/>
        <end position="419"/>
    </location>
</feature>
<dbReference type="InterPro" id="IPR005828">
    <property type="entry name" value="MFS_sugar_transport-like"/>
</dbReference>
<evidence type="ECO:0000256" key="3">
    <source>
        <dbReference type="ARBA" id="ARBA00022989"/>
    </source>
</evidence>
<dbReference type="PANTHER" id="PTHR23529:SF2">
    <property type="entry name" value="GH19118P-RELATED"/>
    <property type="match status" value="1"/>
</dbReference>
<sequence length="518" mass="57900">MEKEDHKKELHSTIHPTLAVYLSGNFNDQPVHSFNSNSSSNGEGTKCSAYLEKLSKNRLQSSSVVGGLLILLVSGLHIGWGIWRIDFNEPWFQGISGVFIFIVLSFYVGAIIGGIMTGFIINIWRKQAIYYLSGSIMVISSLISIIWCSNQMGILFCRVMAGLGHGLAYNVVIVHAGDNSMKKMRGIITSNINCFLWFSTFFGSLLIATVQMGVSTTISSDRMIGIFGLVFSVLALTYTMFWTEESVVYLLNRGKLGEALELLSKLRNEPEASTSVADDFEEMRLMVNRDKLENQNIFLNNNEKPLGLMVALKFLHILTNNFMINWIFMIITTGILPRGNRRLSPVILSAVRFIGSFIQTFLGDSFGRKTFLNTSCTLAGVTVLILEILLIAVTDYTQATYGLVSALCIAFQFFVAFGIDPMHNVILSEAFSTSKKNWSLVFVNTCENVAHMLLIGICFVDGVIFSSVYHLVLFISVTFILILIVILVFYLPETQGLSLGQSRDAFRNITTRCSWYRR</sequence>
<dbReference type="EMBL" id="WJQU01000004">
    <property type="protein sequence ID" value="KAJ6635939.1"/>
    <property type="molecule type" value="Genomic_DNA"/>
</dbReference>
<dbReference type="Gene3D" id="1.20.1250.20">
    <property type="entry name" value="MFS general substrate transporter like domains"/>
    <property type="match status" value="1"/>
</dbReference>
<dbReference type="OrthoDB" id="6612291at2759"/>
<feature type="transmembrane region" description="Helical" evidence="5">
    <location>
        <begin position="471"/>
        <end position="491"/>
    </location>
</feature>
<dbReference type="AlphaFoldDB" id="A0A9Q0MS07"/>
<dbReference type="InterPro" id="IPR020846">
    <property type="entry name" value="MFS_dom"/>
</dbReference>
<proteinExistence type="predicted"/>
<dbReference type="PROSITE" id="PS50850">
    <property type="entry name" value="MFS"/>
    <property type="match status" value="1"/>
</dbReference>
<keyword evidence="7" id="KW-0813">Transport</keyword>
<feature type="transmembrane region" description="Helical" evidence="5">
    <location>
        <begin position="195"/>
        <end position="218"/>
    </location>
</feature>
<feature type="transmembrane region" description="Helical" evidence="5">
    <location>
        <begin position="314"/>
        <end position="337"/>
    </location>
</feature>
<protein>
    <submittedName>
        <fullName evidence="7">Solute carrier family 2, facilitated glucose transporter member 3</fullName>
    </submittedName>
</protein>
<gene>
    <name evidence="7" type="primary">SLC2A3</name>
    <name evidence="7" type="ORF">Bhyg_14525</name>
</gene>
<feature type="transmembrane region" description="Helical" evidence="5">
    <location>
        <begin position="224"/>
        <end position="243"/>
    </location>
</feature>
<dbReference type="Pfam" id="PF00083">
    <property type="entry name" value="Sugar_tr"/>
    <property type="match status" value="1"/>
</dbReference>
<evidence type="ECO:0000259" key="6">
    <source>
        <dbReference type="PROSITE" id="PS50850"/>
    </source>
</evidence>
<organism evidence="7 8">
    <name type="scientific">Pseudolycoriella hygida</name>
    <dbReference type="NCBI Taxonomy" id="35572"/>
    <lineage>
        <taxon>Eukaryota</taxon>
        <taxon>Metazoa</taxon>
        <taxon>Ecdysozoa</taxon>
        <taxon>Arthropoda</taxon>
        <taxon>Hexapoda</taxon>
        <taxon>Insecta</taxon>
        <taxon>Pterygota</taxon>
        <taxon>Neoptera</taxon>
        <taxon>Endopterygota</taxon>
        <taxon>Diptera</taxon>
        <taxon>Nematocera</taxon>
        <taxon>Sciaroidea</taxon>
        <taxon>Sciaridae</taxon>
        <taxon>Pseudolycoriella</taxon>
    </lineage>
</organism>
<dbReference type="Proteomes" id="UP001151699">
    <property type="component" value="Chromosome C"/>
</dbReference>
<evidence type="ECO:0000256" key="4">
    <source>
        <dbReference type="ARBA" id="ARBA00023136"/>
    </source>
</evidence>
<feature type="domain" description="Major facilitator superfamily (MFS) profile" evidence="6">
    <location>
        <begin position="59"/>
        <end position="495"/>
    </location>
</feature>
<evidence type="ECO:0000256" key="1">
    <source>
        <dbReference type="ARBA" id="ARBA00004141"/>
    </source>
</evidence>
<evidence type="ECO:0000256" key="5">
    <source>
        <dbReference type="SAM" id="Phobius"/>
    </source>
</evidence>
<feature type="transmembrane region" description="Helical" evidence="5">
    <location>
        <begin position="440"/>
        <end position="465"/>
    </location>
</feature>
<feature type="transmembrane region" description="Helical" evidence="5">
    <location>
        <begin position="128"/>
        <end position="147"/>
    </location>
</feature>
<keyword evidence="2 5" id="KW-0812">Transmembrane</keyword>
<comment type="caution">
    <text evidence="7">The sequence shown here is derived from an EMBL/GenBank/DDBJ whole genome shotgun (WGS) entry which is preliminary data.</text>
</comment>